<name>A0A6P4IJI6_DROKI</name>
<feature type="transmembrane region" description="Helical" evidence="1">
    <location>
        <begin position="108"/>
        <end position="131"/>
    </location>
</feature>
<dbReference type="Pfam" id="PF15018">
    <property type="entry name" value="InaF-motif"/>
    <property type="match status" value="1"/>
</dbReference>
<keyword evidence="1" id="KW-1133">Transmembrane helix</keyword>
<organism evidence="2 3">
    <name type="scientific">Drosophila kikkawai</name>
    <name type="common">Fruit fly</name>
    <dbReference type="NCBI Taxonomy" id="30033"/>
    <lineage>
        <taxon>Eukaryota</taxon>
        <taxon>Metazoa</taxon>
        <taxon>Ecdysozoa</taxon>
        <taxon>Arthropoda</taxon>
        <taxon>Hexapoda</taxon>
        <taxon>Insecta</taxon>
        <taxon>Pterygota</taxon>
        <taxon>Neoptera</taxon>
        <taxon>Endopterygota</taxon>
        <taxon>Diptera</taxon>
        <taxon>Brachycera</taxon>
        <taxon>Muscomorpha</taxon>
        <taxon>Ephydroidea</taxon>
        <taxon>Drosophilidae</taxon>
        <taxon>Drosophila</taxon>
        <taxon>Sophophora</taxon>
    </lineage>
</organism>
<accession>A0A6P4IJI6</accession>
<dbReference type="OMA" id="KPTCTER"/>
<dbReference type="Proteomes" id="UP001652661">
    <property type="component" value="Chromosome X"/>
</dbReference>
<gene>
    <name evidence="3" type="primary">inaF-C</name>
</gene>
<sequence>MSTLEVNSRAGLGSAASVANLAKIVNIIESNVRAETVSEEVVPKAEEQVAAESTTAQVPRGTASRSVRLASSSAPRRSACATSYVPKAPQVEEIVFAEPTCTERFARYLVIVIYLCGLCCLGFFLSIYHIFFWDSRMPPVFKGQKKAPAFG</sequence>
<proteinExistence type="predicted"/>
<dbReference type="AlphaFoldDB" id="A0A6P4IJI6"/>
<reference evidence="3" key="1">
    <citation type="submission" date="2025-08" db="UniProtKB">
        <authorList>
            <consortium name="RefSeq"/>
        </authorList>
    </citation>
    <scope>IDENTIFICATION</scope>
    <source>
        <strain evidence="3">14028-0561.14</strain>
        <tissue evidence="3">Whole fly</tissue>
    </source>
</reference>
<evidence type="ECO:0000256" key="1">
    <source>
        <dbReference type="SAM" id="Phobius"/>
    </source>
</evidence>
<protein>
    <submittedName>
        <fullName evidence="3">Uncharacterized protein inaF-C</fullName>
    </submittedName>
</protein>
<keyword evidence="2" id="KW-1185">Reference proteome</keyword>
<dbReference type="RefSeq" id="XP_017029132.1">
    <property type="nucleotide sequence ID" value="XM_017173643.3"/>
</dbReference>
<evidence type="ECO:0000313" key="3">
    <source>
        <dbReference type="RefSeq" id="XP_017029132.1"/>
    </source>
</evidence>
<keyword evidence="1" id="KW-0812">Transmembrane</keyword>
<keyword evidence="1" id="KW-0472">Membrane</keyword>
<dbReference type="OrthoDB" id="8061565at2759"/>
<dbReference type="InterPro" id="IPR029162">
    <property type="entry name" value="InaF-motif"/>
</dbReference>
<evidence type="ECO:0000313" key="2">
    <source>
        <dbReference type="Proteomes" id="UP001652661"/>
    </source>
</evidence>